<evidence type="ECO:0000313" key="2">
    <source>
        <dbReference type="EMBL" id="OHA42740.1"/>
    </source>
</evidence>
<dbReference type="AlphaFoldDB" id="A0A1G2P331"/>
<name>A0A1G2P331_9BACT</name>
<sequence length="85" mass="8849">MDNVEFEGDRTYVSPVVASGEKKGSFLTKLAMKMGAKSYAQAQIYLLGVAIVVVIITIIVISTQFGGGGGGDLPSGIIDPAEFPI</sequence>
<accession>A0A1G2P331</accession>
<dbReference type="Proteomes" id="UP000177269">
    <property type="component" value="Unassembled WGS sequence"/>
</dbReference>
<comment type="caution">
    <text evidence="2">The sequence shown here is derived from an EMBL/GenBank/DDBJ whole genome shotgun (WGS) entry which is preliminary data.</text>
</comment>
<dbReference type="EMBL" id="MHSK01000006">
    <property type="protein sequence ID" value="OHA42740.1"/>
    <property type="molecule type" value="Genomic_DNA"/>
</dbReference>
<feature type="transmembrane region" description="Helical" evidence="1">
    <location>
        <begin position="44"/>
        <end position="65"/>
    </location>
</feature>
<proteinExistence type="predicted"/>
<keyword evidence="1" id="KW-0472">Membrane</keyword>
<evidence type="ECO:0000313" key="3">
    <source>
        <dbReference type="Proteomes" id="UP000177269"/>
    </source>
</evidence>
<keyword evidence="1" id="KW-1133">Transmembrane helix</keyword>
<gene>
    <name evidence="2" type="ORF">A3G52_02955</name>
</gene>
<protein>
    <submittedName>
        <fullName evidence="2">Uncharacterized protein</fullName>
    </submittedName>
</protein>
<evidence type="ECO:0000256" key="1">
    <source>
        <dbReference type="SAM" id="Phobius"/>
    </source>
</evidence>
<organism evidence="2 3">
    <name type="scientific">Candidatus Taylorbacteria bacterium RIFCSPLOWO2_12_FULL_43_20</name>
    <dbReference type="NCBI Taxonomy" id="1802332"/>
    <lineage>
        <taxon>Bacteria</taxon>
        <taxon>Candidatus Tayloriibacteriota</taxon>
    </lineage>
</organism>
<keyword evidence="1" id="KW-0812">Transmembrane</keyword>
<reference evidence="2 3" key="1">
    <citation type="journal article" date="2016" name="Nat. Commun.">
        <title>Thousands of microbial genomes shed light on interconnected biogeochemical processes in an aquifer system.</title>
        <authorList>
            <person name="Anantharaman K."/>
            <person name="Brown C.T."/>
            <person name="Hug L.A."/>
            <person name="Sharon I."/>
            <person name="Castelle C.J."/>
            <person name="Probst A.J."/>
            <person name="Thomas B.C."/>
            <person name="Singh A."/>
            <person name="Wilkins M.J."/>
            <person name="Karaoz U."/>
            <person name="Brodie E.L."/>
            <person name="Williams K.H."/>
            <person name="Hubbard S.S."/>
            <person name="Banfield J.F."/>
        </authorList>
    </citation>
    <scope>NUCLEOTIDE SEQUENCE [LARGE SCALE GENOMIC DNA]</scope>
</reference>